<dbReference type="SUPFAM" id="SSF54534">
    <property type="entry name" value="FKBP-like"/>
    <property type="match status" value="1"/>
</dbReference>
<dbReference type="PANTHER" id="PTHR47245:SF1">
    <property type="entry name" value="FOLDASE PROTEIN PRSA"/>
    <property type="match status" value="1"/>
</dbReference>
<evidence type="ECO:0000256" key="5">
    <source>
        <dbReference type="ARBA" id="ARBA00023235"/>
    </source>
</evidence>
<dbReference type="RefSeq" id="WP_406701061.1">
    <property type="nucleotide sequence ID" value="NZ_CP155447.1"/>
</dbReference>
<evidence type="ECO:0000256" key="2">
    <source>
        <dbReference type="ARBA" id="ARBA00013194"/>
    </source>
</evidence>
<accession>A0AAU7CSP7</accession>
<feature type="region of interest" description="Disordered" evidence="7">
    <location>
        <begin position="1"/>
        <end position="81"/>
    </location>
</feature>
<feature type="domain" description="PpiC" evidence="8">
    <location>
        <begin position="259"/>
        <end position="357"/>
    </location>
</feature>
<evidence type="ECO:0000256" key="4">
    <source>
        <dbReference type="ARBA" id="ARBA00023110"/>
    </source>
</evidence>
<dbReference type="InterPro" id="IPR027304">
    <property type="entry name" value="Trigger_fact/SurA_dom_sf"/>
</dbReference>
<dbReference type="PROSITE" id="PS50198">
    <property type="entry name" value="PPIC_PPIASE_2"/>
    <property type="match status" value="1"/>
</dbReference>
<evidence type="ECO:0000256" key="6">
    <source>
        <dbReference type="PROSITE-ProRule" id="PRU00278"/>
    </source>
</evidence>
<dbReference type="Gene3D" id="3.10.50.40">
    <property type="match status" value="1"/>
</dbReference>
<dbReference type="InterPro" id="IPR046357">
    <property type="entry name" value="PPIase_dom_sf"/>
</dbReference>
<dbReference type="Pfam" id="PF13145">
    <property type="entry name" value="Rotamase_2"/>
    <property type="match status" value="1"/>
</dbReference>
<evidence type="ECO:0000313" key="9">
    <source>
        <dbReference type="EMBL" id="XBH08226.1"/>
    </source>
</evidence>
<name>A0AAU7CSP7_9BACT</name>
<dbReference type="GO" id="GO:0003755">
    <property type="term" value="F:peptidyl-prolyl cis-trans isomerase activity"/>
    <property type="evidence" value="ECO:0007669"/>
    <property type="project" value="UniProtKB-KW"/>
</dbReference>
<feature type="compositionally biased region" description="Pro residues" evidence="7">
    <location>
        <begin position="45"/>
        <end position="56"/>
    </location>
</feature>
<dbReference type="InterPro" id="IPR050245">
    <property type="entry name" value="PrsA_foldase"/>
</dbReference>
<reference evidence="9" key="1">
    <citation type="submission" date="2024-05" db="EMBL/GenBank/DDBJ databases">
        <title>Planctomycetes of the genus Singulisphaera possess chitinolytic capabilities.</title>
        <authorList>
            <person name="Ivanova A."/>
        </authorList>
    </citation>
    <scope>NUCLEOTIDE SEQUENCE</scope>
    <source>
        <strain evidence="9">Ch08T</strain>
    </source>
</reference>
<dbReference type="InterPro" id="IPR000297">
    <property type="entry name" value="PPIase_PpiC"/>
</dbReference>
<dbReference type="PANTHER" id="PTHR47245">
    <property type="entry name" value="PEPTIDYLPROLYL ISOMERASE"/>
    <property type="match status" value="1"/>
</dbReference>
<keyword evidence="4 6" id="KW-0697">Rotamase</keyword>
<keyword evidence="3" id="KW-0732">Signal</keyword>
<comment type="catalytic activity">
    <reaction evidence="1">
        <text>[protein]-peptidylproline (omega=180) = [protein]-peptidylproline (omega=0)</text>
        <dbReference type="Rhea" id="RHEA:16237"/>
        <dbReference type="Rhea" id="RHEA-COMP:10747"/>
        <dbReference type="Rhea" id="RHEA-COMP:10748"/>
        <dbReference type="ChEBI" id="CHEBI:83833"/>
        <dbReference type="ChEBI" id="CHEBI:83834"/>
        <dbReference type="EC" id="5.2.1.8"/>
    </reaction>
</comment>
<proteinExistence type="predicted"/>
<organism evidence="9">
    <name type="scientific">Singulisphaera sp. Ch08</name>
    <dbReference type="NCBI Taxonomy" id="3120278"/>
    <lineage>
        <taxon>Bacteria</taxon>
        <taxon>Pseudomonadati</taxon>
        <taxon>Planctomycetota</taxon>
        <taxon>Planctomycetia</taxon>
        <taxon>Isosphaerales</taxon>
        <taxon>Isosphaeraceae</taxon>
        <taxon>Singulisphaera</taxon>
    </lineage>
</organism>
<sequence>MPPPLELPSAPPALVPDSTPSPAPSAGAAAGLPQDLPELSEPVAPSIPPMLPPPAVEAPSTDVPAKADSASVEKRDSDVMPAAADSTMIRSEIRPRNAQPAGKVAAQVGDEVITLNELRKGVGARLQGMDPSRAPSEEEVTMVAFSVLQELIERSIVVQEAKRELKKPEAFKMVMSDAEKSWRAEELDPMLRKYAATNEYELKQKLKESGVSLDELRDIYCRQHLSQSYMKAKIGPKMTVSLPEMREYYLEHLHDFDRPAQIVWREVVIDVDKCKSRTEARTKIDALLGRLRRGEEFAKLASAESHGPNKAKGGIWETSPGGYGVEAVNVALESLPIGRLSQVIESPTSYHIVRVEKRRVAGPASFAEVEIQDKIKNTIFNEKIRRETTAFIAKLRKQTLITTMFDRPAADPATVKAGLPR</sequence>
<dbReference type="EMBL" id="CP155447">
    <property type="protein sequence ID" value="XBH08226.1"/>
    <property type="molecule type" value="Genomic_DNA"/>
</dbReference>
<protein>
    <recommendedName>
        <fullName evidence="2">peptidylprolyl isomerase</fullName>
        <ecNumber evidence="2">5.2.1.8</ecNumber>
    </recommendedName>
</protein>
<dbReference type="SUPFAM" id="SSF109998">
    <property type="entry name" value="Triger factor/SurA peptide-binding domain-like"/>
    <property type="match status" value="1"/>
</dbReference>
<dbReference type="AlphaFoldDB" id="A0AAU7CSP7"/>
<evidence type="ECO:0000259" key="8">
    <source>
        <dbReference type="PROSITE" id="PS50198"/>
    </source>
</evidence>
<dbReference type="EC" id="5.2.1.8" evidence="2"/>
<evidence type="ECO:0000256" key="1">
    <source>
        <dbReference type="ARBA" id="ARBA00000971"/>
    </source>
</evidence>
<feature type="compositionally biased region" description="Pro residues" evidence="7">
    <location>
        <begin position="1"/>
        <end position="23"/>
    </location>
</feature>
<evidence type="ECO:0000256" key="3">
    <source>
        <dbReference type="ARBA" id="ARBA00022729"/>
    </source>
</evidence>
<keyword evidence="5 6" id="KW-0413">Isomerase</keyword>
<evidence type="ECO:0000256" key="7">
    <source>
        <dbReference type="SAM" id="MobiDB-lite"/>
    </source>
</evidence>
<dbReference type="Gene3D" id="1.10.4030.10">
    <property type="entry name" value="Porin chaperone SurA, peptide-binding domain"/>
    <property type="match status" value="1"/>
</dbReference>
<gene>
    <name evidence="9" type="ORF">V5E97_19940</name>
</gene>